<sequence length="202" mass="24051">MMVNVSVYVDVQKKIADQLDSYVREMQREIRNYYMMKEVALQYSSFAFLKDVYDQYYSKCEFEWDTVQTALWSAIAPIVVRYVNGGNAAKNLNYDENEELGLRIIAVGGYSLSRGLTLEGLSTSYFYRNTKMYDTLMQMGRWFGYRPHYEDLCQVWINQDAVDWYSYISEASDELKREVRRMCKSRKPRRRLIFRCTCWVNG</sequence>
<dbReference type="AlphaFoldDB" id="K1TZR0"/>
<feature type="domain" description="Putative endonuclease Z1" evidence="1">
    <location>
        <begin position="1"/>
        <end position="187"/>
    </location>
</feature>
<comment type="caution">
    <text evidence="2">The sequence shown here is derived from an EMBL/GenBank/DDBJ whole genome shotgun (WGS) entry which is preliminary data.</text>
</comment>
<proteinExistence type="predicted"/>
<organism evidence="2">
    <name type="scientific">human gut metagenome</name>
    <dbReference type="NCBI Taxonomy" id="408170"/>
    <lineage>
        <taxon>unclassified sequences</taxon>
        <taxon>metagenomes</taxon>
        <taxon>organismal metagenomes</taxon>
    </lineage>
</organism>
<evidence type="ECO:0000259" key="1">
    <source>
        <dbReference type="Pfam" id="PF10593"/>
    </source>
</evidence>
<keyword evidence="2" id="KW-0540">Nuclease</keyword>
<dbReference type="GO" id="GO:0004519">
    <property type="term" value="F:endonuclease activity"/>
    <property type="evidence" value="ECO:0007669"/>
    <property type="project" value="UniProtKB-KW"/>
</dbReference>
<protein>
    <submittedName>
        <fullName evidence="2">Protein containing Putative endonuclease, Z1 domain protein</fullName>
    </submittedName>
</protein>
<keyword evidence="2" id="KW-0255">Endonuclease</keyword>
<gene>
    <name evidence="2" type="ORF">OBE_06762</name>
</gene>
<evidence type="ECO:0000313" key="2">
    <source>
        <dbReference type="EMBL" id="EKC64801.1"/>
    </source>
</evidence>
<name>K1TZR0_9ZZZZ</name>
<keyword evidence="2" id="KW-0378">Hydrolase</keyword>
<accession>K1TZR0</accession>
<reference evidence="2" key="1">
    <citation type="journal article" date="2013" name="Environ. Microbiol.">
        <title>Microbiota from the distal guts of lean and obese adolescents exhibit partial functional redundancy besides clear differences in community structure.</title>
        <authorList>
            <person name="Ferrer M."/>
            <person name="Ruiz A."/>
            <person name="Lanza F."/>
            <person name="Haange S.B."/>
            <person name="Oberbach A."/>
            <person name="Till H."/>
            <person name="Bargiela R."/>
            <person name="Campoy C."/>
            <person name="Segura M.T."/>
            <person name="Richter M."/>
            <person name="von Bergen M."/>
            <person name="Seifert J."/>
            <person name="Suarez A."/>
        </authorList>
    </citation>
    <scope>NUCLEOTIDE SEQUENCE</scope>
</reference>
<dbReference type="EMBL" id="AJWZ01004660">
    <property type="protein sequence ID" value="EKC64801.1"/>
    <property type="molecule type" value="Genomic_DNA"/>
</dbReference>
<dbReference type="Pfam" id="PF10593">
    <property type="entry name" value="Z1"/>
    <property type="match status" value="1"/>
</dbReference>
<dbReference type="InterPro" id="IPR018310">
    <property type="entry name" value="Put_endonuclease_Z1-dom"/>
</dbReference>